<dbReference type="InterPro" id="IPR013424">
    <property type="entry name" value="Ice-binding_C"/>
</dbReference>
<reference evidence="2 3" key="1">
    <citation type="submission" date="2020-07" db="EMBL/GenBank/DDBJ databases">
        <authorList>
            <person name="Feng X."/>
        </authorList>
    </citation>
    <scope>NUCLEOTIDE SEQUENCE [LARGE SCALE GENOMIC DNA]</scope>
    <source>
        <strain evidence="2 3">JCM14086</strain>
    </source>
</reference>
<keyword evidence="3" id="KW-1185">Reference proteome</keyword>
<dbReference type="RefSeq" id="WP_185694060.1">
    <property type="nucleotide sequence ID" value="NZ_JACHVA010000126.1"/>
</dbReference>
<name>A0A7X1B0P6_9BACT</name>
<dbReference type="AlphaFoldDB" id="A0A7X1B0P6"/>
<dbReference type="NCBIfam" id="TIGR02595">
    <property type="entry name" value="PEP_CTERM"/>
    <property type="match status" value="1"/>
</dbReference>
<comment type="caution">
    <text evidence="2">The sequence shown here is derived from an EMBL/GenBank/DDBJ whole genome shotgun (WGS) entry which is preliminary data.</text>
</comment>
<feature type="signal peptide" evidence="1">
    <location>
        <begin position="1"/>
        <end position="34"/>
    </location>
</feature>
<evidence type="ECO:0000313" key="2">
    <source>
        <dbReference type="EMBL" id="MBC2603434.1"/>
    </source>
</evidence>
<keyword evidence="1" id="KW-0732">Signal</keyword>
<proteinExistence type="predicted"/>
<feature type="chain" id="PRO_5031429608" evidence="1">
    <location>
        <begin position="35"/>
        <end position="308"/>
    </location>
</feature>
<evidence type="ECO:0000313" key="3">
    <source>
        <dbReference type="Proteomes" id="UP000525652"/>
    </source>
</evidence>
<evidence type="ECO:0000256" key="1">
    <source>
        <dbReference type="SAM" id="SignalP"/>
    </source>
</evidence>
<sequence length="308" mass="31794">MTPKKTNHTRLPRSPLLSSTVCLLAAFSSYSLNAVDLIDSNTTSESWNTGADWSDGQPASAGKDYDTNGYLLRSPNTPTWNSTFPGDSLTIRDAGGRTGGALLIKSGTLVTENIFMGLGGVAAANANNGSNVQSTWNITNFTVLSESTSSPGDFAYLKGAYTGNHLTTNISNLLGSGHLSIGYDGPSSINYGLSVTDASGFSGSLNLNKGNLTLAANLTITSSAFSMASSDSTMILDNDLTVASFEFGASSVSSGTYSSSDLNTLLSTSSFSGAGSLTVVPEPSTGALLFGGACMLLSIIARRNIRYS</sequence>
<accession>A0A7X1B0P6</accession>
<dbReference type="EMBL" id="JACHVA010000126">
    <property type="protein sequence ID" value="MBC2603434.1"/>
    <property type="molecule type" value="Genomic_DNA"/>
</dbReference>
<gene>
    <name evidence="2" type="ORF">H5P30_16745</name>
</gene>
<protein>
    <submittedName>
        <fullName evidence="2">PEP-CTERM sorting domain-containing protein</fullName>
    </submittedName>
</protein>
<dbReference type="Proteomes" id="UP000525652">
    <property type="component" value="Unassembled WGS sequence"/>
</dbReference>
<organism evidence="2 3">
    <name type="scientific">Puniceicoccus vermicola</name>
    <dbReference type="NCBI Taxonomy" id="388746"/>
    <lineage>
        <taxon>Bacteria</taxon>
        <taxon>Pseudomonadati</taxon>
        <taxon>Verrucomicrobiota</taxon>
        <taxon>Opitutia</taxon>
        <taxon>Puniceicoccales</taxon>
        <taxon>Puniceicoccaceae</taxon>
        <taxon>Puniceicoccus</taxon>
    </lineage>
</organism>